<dbReference type="SUPFAM" id="SSF53335">
    <property type="entry name" value="S-adenosyl-L-methionine-dependent methyltransferases"/>
    <property type="match status" value="1"/>
</dbReference>
<dbReference type="EMBL" id="JAMSKV010000005">
    <property type="protein sequence ID" value="MCQ8278417.1"/>
    <property type="molecule type" value="Genomic_DNA"/>
</dbReference>
<evidence type="ECO:0000313" key="4">
    <source>
        <dbReference type="Proteomes" id="UP001524587"/>
    </source>
</evidence>
<keyword evidence="3" id="KW-0489">Methyltransferase</keyword>
<evidence type="ECO:0000256" key="1">
    <source>
        <dbReference type="SAM" id="Coils"/>
    </source>
</evidence>
<dbReference type="Pfam" id="PF05050">
    <property type="entry name" value="Methyltransf_21"/>
    <property type="match status" value="1"/>
</dbReference>
<proteinExistence type="predicted"/>
<dbReference type="InterPro" id="IPR006342">
    <property type="entry name" value="FkbM_mtfrase"/>
</dbReference>
<dbReference type="RefSeq" id="WP_422863888.1">
    <property type="nucleotide sequence ID" value="NZ_JAMSKV010000005.1"/>
</dbReference>
<sequence>MTGRPEPFVSFSANHEDVLLHRIFGGTAEGVFVDVGAADPRMENDCKALYDRGWSGINIEPNPSLLQRLLDERPRDQSFGCALSDSDGQQTYFEVQGTGLSTLDAVEAQRCRDNGWTVVEHMTAVRTLRVVLEEAGIVRVDFLKVDVEGWEERVLRGNDWSRIRPSVVMVEATLPERPERRETGIEAFLAAQGYRRAHFDGLNDFYVREDFRGADNAFNLPPNVFDNYTSYRLRELEEHARLLAESLEEAKRYSRSDHAALQQKQRDLEDAQKLLFDEQEANKTSRADAEEQIALLRHRLLDSESDCERLRNSVLLLERRNAAFSERIAATHQEREELRLLQEHVESLRRANHALECRLADIGMLAEHRRLQEAELANWIAAIRRSTSWRISLPMRVGGRAVHRIVRRIATRN</sequence>
<dbReference type="InterPro" id="IPR053202">
    <property type="entry name" value="EGF_Rcpt_Signaling_Reg"/>
</dbReference>
<reference evidence="3 4" key="1">
    <citation type="submission" date="2022-06" db="EMBL/GenBank/DDBJ databases">
        <title>Endosaccharibacter gen. nov., sp. nov., endophytic bacteria isolated from sugarcane.</title>
        <authorList>
            <person name="Pitiwittayakul N."/>
            <person name="Yukphan P."/>
            <person name="Charoenyingcharoen P."/>
            <person name="Tanasupawat S."/>
        </authorList>
    </citation>
    <scope>NUCLEOTIDE SEQUENCE [LARGE SCALE GENOMIC DNA]</scope>
    <source>
        <strain evidence="3 4">KSS8</strain>
    </source>
</reference>
<dbReference type="PANTHER" id="PTHR34009">
    <property type="entry name" value="PROTEIN STAR"/>
    <property type="match status" value="1"/>
</dbReference>
<dbReference type="Proteomes" id="UP001524587">
    <property type="component" value="Unassembled WGS sequence"/>
</dbReference>
<protein>
    <submittedName>
        <fullName evidence="3">FkbM family methyltransferase</fullName>
    </submittedName>
</protein>
<dbReference type="InterPro" id="IPR029063">
    <property type="entry name" value="SAM-dependent_MTases_sf"/>
</dbReference>
<accession>A0ABT1W830</accession>
<dbReference type="Gene3D" id="3.40.50.150">
    <property type="entry name" value="Vaccinia Virus protein VP39"/>
    <property type="match status" value="1"/>
</dbReference>
<feature type="domain" description="Methyltransferase FkbM" evidence="2">
    <location>
        <begin position="34"/>
        <end position="195"/>
    </location>
</feature>
<dbReference type="NCBIfam" id="TIGR01444">
    <property type="entry name" value="fkbM_fam"/>
    <property type="match status" value="1"/>
</dbReference>
<feature type="coiled-coil region" evidence="1">
    <location>
        <begin position="331"/>
        <end position="358"/>
    </location>
</feature>
<evidence type="ECO:0000313" key="3">
    <source>
        <dbReference type="EMBL" id="MCQ8278417.1"/>
    </source>
</evidence>
<gene>
    <name evidence="3" type="ORF">NFI95_08120</name>
</gene>
<comment type="caution">
    <text evidence="3">The sequence shown here is derived from an EMBL/GenBank/DDBJ whole genome shotgun (WGS) entry which is preliminary data.</text>
</comment>
<organism evidence="3 4">
    <name type="scientific">Endosaccharibacter trunci</name>
    <dbReference type="NCBI Taxonomy" id="2812733"/>
    <lineage>
        <taxon>Bacteria</taxon>
        <taxon>Pseudomonadati</taxon>
        <taxon>Pseudomonadota</taxon>
        <taxon>Alphaproteobacteria</taxon>
        <taxon>Acetobacterales</taxon>
        <taxon>Acetobacteraceae</taxon>
        <taxon>Endosaccharibacter</taxon>
    </lineage>
</organism>
<keyword evidence="4" id="KW-1185">Reference proteome</keyword>
<dbReference type="PANTHER" id="PTHR34009:SF2">
    <property type="entry name" value="PROTEIN STAR"/>
    <property type="match status" value="1"/>
</dbReference>
<name>A0ABT1W830_9PROT</name>
<keyword evidence="3" id="KW-0808">Transferase</keyword>
<feature type="coiled-coil region" evidence="1">
    <location>
        <begin position="233"/>
        <end position="306"/>
    </location>
</feature>
<dbReference type="GO" id="GO:0032259">
    <property type="term" value="P:methylation"/>
    <property type="evidence" value="ECO:0007669"/>
    <property type="project" value="UniProtKB-KW"/>
</dbReference>
<dbReference type="GO" id="GO:0008168">
    <property type="term" value="F:methyltransferase activity"/>
    <property type="evidence" value="ECO:0007669"/>
    <property type="project" value="UniProtKB-KW"/>
</dbReference>
<keyword evidence="1" id="KW-0175">Coiled coil</keyword>
<evidence type="ECO:0000259" key="2">
    <source>
        <dbReference type="Pfam" id="PF05050"/>
    </source>
</evidence>